<proteinExistence type="predicted"/>
<keyword evidence="2" id="KW-1185">Reference proteome</keyword>
<gene>
    <name evidence="1" type="ORF">J2Z19_002102</name>
</gene>
<dbReference type="Proteomes" id="UP000823773">
    <property type="component" value="Unassembled WGS sequence"/>
</dbReference>
<protein>
    <submittedName>
        <fullName evidence="1">Peptide/nickel transport system substrate-binding protein</fullName>
    </submittedName>
</protein>
<evidence type="ECO:0000313" key="1">
    <source>
        <dbReference type="EMBL" id="MBP1872390.1"/>
    </source>
</evidence>
<dbReference type="EMBL" id="JAGGJR010000003">
    <property type="protein sequence ID" value="MBP1872390.1"/>
    <property type="molecule type" value="Genomic_DNA"/>
</dbReference>
<comment type="caution">
    <text evidence="1">The sequence shown here is derived from an EMBL/GenBank/DDBJ whole genome shotgun (WGS) entry which is preliminary data.</text>
</comment>
<accession>A0ACC5SUA8</accession>
<reference evidence="1" key="1">
    <citation type="submission" date="2021-03" db="EMBL/GenBank/DDBJ databases">
        <title>Genomic Encyclopedia of Type Strains, Phase IV (KMG-IV): sequencing the most valuable type-strain genomes for metagenomic binning, comparative biology and taxonomic classification.</title>
        <authorList>
            <person name="Goeker M."/>
        </authorList>
    </citation>
    <scope>NUCLEOTIDE SEQUENCE</scope>
    <source>
        <strain evidence="1">DSM 18131</strain>
    </source>
</reference>
<organism evidence="1 2">
    <name type="scientific">Ensifer adhaerens</name>
    <name type="common">Sinorhizobium morelense</name>
    <dbReference type="NCBI Taxonomy" id="106592"/>
    <lineage>
        <taxon>Bacteria</taxon>
        <taxon>Pseudomonadati</taxon>
        <taxon>Pseudomonadota</taxon>
        <taxon>Alphaproteobacteria</taxon>
        <taxon>Hyphomicrobiales</taxon>
        <taxon>Rhizobiaceae</taxon>
        <taxon>Sinorhizobium/Ensifer group</taxon>
        <taxon>Ensifer</taxon>
    </lineage>
</organism>
<sequence length="514" mass="56774">MSMNRRQFLTVSAAAAGALMLRPRLSYAIDGDTLVVRGGTDIQILDPAFQNGSLEEEIGRCIYPSLNRLNDVRATPGWQAYAAKSLVQKSPTEIEFELHDWLEWTDGFGPVTAEDVKYSFERVATPANNSPWAYAFDTMETVEVTGERTGIIRLKTPSVPFWVTTLPYYMGHIVSRKAVEKVSGKFTTEPPATAGPYRIEAWVPKQSLLLTRNPAWKGAQPSFPAVKFEIVLDDEAAALAYEAKAVSYTKVSLNTLATYRDRLPEGSDLIEMNGSRLIWLNLNLTNPKFADERVRRAIQHAIDVSQIMAGSYSDLAQPATGVVPPGMIGHREAILYAPDMEKAQALLEEAGVSDLSITLSALNDKTSLLTCQIVQALLSVIGVNVEINAVDDAVFWTLGDKAPDGSNALEMVLMNFAGGVDPAENLAWFRPSQIGQLNWSQFDSPDFENLYLQAMAEPDQAKRNTMYQKMQDLMEQSGGFVFLTHETFAAVARQGIKPFLLADGYIDIPRFEKA</sequence>
<evidence type="ECO:0000313" key="2">
    <source>
        <dbReference type="Proteomes" id="UP000823773"/>
    </source>
</evidence>
<name>A0ACC5SUA8_ENSAD</name>